<accession>A0ABR1G1T6</accession>
<evidence type="ECO:0000256" key="5">
    <source>
        <dbReference type="SAM" id="MobiDB-lite"/>
    </source>
</evidence>
<sequence length="670" mass="71409">MQVAGIRRVPMATSVEALPNAAHGAMAASPAGLLLGRRDGKRYATMPGERNYYSASHGLVLVAGLVLGAVLGPAARLAAGSAATLLAALPGGPDVAARSDVVFELVAEDIVGDVAGTQRVFSVFNRGLQGPTRRVALGDVVEVRVTNNRPSGLTLHHHGIHQVGTPYNDGASMVTQAPVAPGGSMAYRFVAEPAGTHWYHGHAGTDYGDGLRGLFVVEDPDDPYAAYPDDVAVMVADVYATQTTYEYVLKFNYNPLNKEVGYDAQAKPSVGTLLNGLADFRAAAPRQAVRARLLCGAADRQYVASFADGRPMVVVAVQGAYVKPVAATKLRLRPGERYDVIVDFSRDAEGAEVVLGFRELEHGEKPYNGTISGPVARSSRGRGGGTNQGRTVSFNRVNATFVVAPARPDAPPMVAAPAAGTDHQWGDEDLDLLFPAKFRLDTRFNPSPPARAADVTLPAAITAAYPTTSKDDQPKNYFAPPEADYAQSRHTFWTLSNTSYADASTPLYVSKGRYGVERDAHYGTNVVDVPLGAVVDIVVVNNGLGSAPVQHPLHLHGYRFWVVDHGPLPYPENDAAAPRYNLDDPPYVDTFPVDTGFYAVLRFVADNPGMWHFHCHYLIHMVNGLSLVLNVGEDAQPEPPRAWWDGQTYGGYACGAAADVAASPGSNTNS</sequence>
<dbReference type="Pfam" id="PF00394">
    <property type="entry name" value="Cu-oxidase"/>
    <property type="match status" value="1"/>
</dbReference>
<evidence type="ECO:0000259" key="7">
    <source>
        <dbReference type="Pfam" id="PF07731"/>
    </source>
</evidence>
<evidence type="ECO:0000256" key="2">
    <source>
        <dbReference type="ARBA" id="ARBA00022723"/>
    </source>
</evidence>
<gene>
    <name evidence="9" type="ORF">SO694_00013017</name>
</gene>
<protein>
    <submittedName>
        <fullName evidence="9">Multicopper oxidase</fullName>
    </submittedName>
</protein>
<dbReference type="EMBL" id="JBBJCI010000146">
    <property type="protein sequence ID" value="KAK7242152.1"/>
    <property type="molecule type" value="Genomic_DNA"/>
</dbReference>
<dbReference type="InterPro" id="IPR011706">
    <property type="entry name" value="Cu-oxidase_C"/>
</dbReference>
<comment type="caution">
    <text evidence="9">The sequence shown here is derived from an EMBL/GenBank/DDBJ whole genome shotgun (WGS) entry which is preliminary data.</text>
</comment>
<dbReference type="InterPro" id="IPR033138">
    <property type="entry name" value="Cu_oxidase_CS"/>
</dbReference>
<reference evidence="9 10" key="1">
    <citation type="submission" date="2024-03" db="EMBL/GenBank/DDBJ databases">
        <title>Aureococcus anophagefferens CCMP1851 and Kratosvirus quantuckense: Draft genome of a second virus-susceptible host strain in the model system.</title>
        <authorList>
            <person name="Chase E."/>
            <person name="Truchon A.R."/>
            <person name="Schepens W."/>
            <person name="Wilhelm S.W."/>
        </authorList>
    </citation>
    <scope>NUCLEOTIDE SEQUENCE [LARGE SCALE GENOMIC DNA]</scope>
    <source>
        <strain evidence="9 10">CCMP1851</strain>
    </source>
</reference>
<evidence type="ECO:0000256" key="3">
    <source>
        <dbReference type="ARBA" id="ARBA00023002"/>
    </source>
</evidence>
<dbReference type="PROSITE" id="PS00080">
    <property type="entry name" value="MULTICOPPER_OXIDASE2"/>
    <property type="match status" value="1"/>
</dbReference>
<keyword evidence="10" id="KW-1185">Reference proteome</keyword>
<dbReference type="InterPro" id="IPR001117">
    <property type="entry name" value="Cu-oxidase_2nd"/>
</dbReference>
<evidence type="ECO:0000256" key="1">
    <source>
        <dbReference type="ARBA" id="ARBA00010609"/>
    </source>
</evidence>
<dbReference type="PANTHER" id="PTHR11709:SF394">
    <property type="entry name" value="FI03373P-RELATED"/>
    <property type="match status" value="1"/>
</dbReference>
<dbReference type="InterPro" id="IPR011707">
    <property type="entry name" value="Cu-oxidase-like_N"/>
</dbReference>
<dbReference type="Proteomes" id="UP001363151">
    <property type="component" value="Unassembled WGS sequence"/>
</dbReference>
<keyword evidence="2" id="KW-0479">Metal-binding</keyword>
<feature type="domain" description="Plastocyanin-like" evidence="7">
    <location>
        <begin position="518"/>
        <end position="633"/>
    </location>
</feature>
<dbReference type="InterPro" id="IPR008972">
    <property type="entry name" value="Cupredoxin"/>
</dbReference>
<evidence type="ECO:0000259" key="8">
    <source>
        <dbReference type="Pfam" id="PF07732"/>
    </source>
</evidence>
<dbReference type="Pfam" id="PF07731">
    <property type="entry name" value="Cu-oxidase_2"/>
    <property type="match status" value="1"/>
</dbReference>
<keyword evidence="3" id="KW-0560">Oxidoreductase</keyword>
<dbReference type="PANTHER" id="PTHR11709">
    <property type="entry name" value="MULTI-COPPER OXIDASE"/>
    <property type="match status" value="1"/>
</dbReference>
<evidence type="ECO:0000313" key="10">
    <source>
        <dbReference type="Proteomes" id="UP001363151"/>
    </source>
</evidence>
<dbReference type="SUPFAM" id="SSF49503">
    <property type="entry name" value="Cupredoxins"/>
    <property type="match status" value="3"/>
</dbReference>
<dbReference type="Pfam" id="PF07732">
    <property type="entry name" value="Cu-oxidase_3"/>
    <property type="match status" value="1"/>
</dbReference>
<keyword evidence="4" id="KW-0186">Copper</keyword>
<evidence type="ECO:0000259" key="6">
    <source>
        <dbReference type="Pfam" id="PF00394"/>
    </source>
</evidence>
<dbReference type="PROSITE" id="PS00079">
    <property type="entry name" value="MULTICOPPER_OXIDASE1"/>
    <property type="match status" value="1"/>
</dbReference>
<dbReference type="InterPro" id="IPR045087">
    <property type="entry name" value="Cu-oxidase_fam"/>
</dbReference>
<evidence type="ECO:0000313" key="9">
    <source>
        <dbReference type="EMBL" id="KAK7242152.1"/>
    </source>
</evidence>
<name>A0ABR1G1T6_AURAN</name>
<feature type="domain" description="Plastocyanin-like" evidence="8">
    <location>
        <begin position="117"/>
        <end position="221"/>
    </location>
</feature>
<organism evidence="9 10">
    <name type="scientific">Aureococcus anophagefferens</name>
    <name type="common">Harmful bloom alga</name>
    <dbReference type="NCBI Taxonomy" id="44056"/>
    <lineage>
        <taxon>Eukaryota</taxon>
        <taxon>Sar</taxon>
        <taxon>Stramenopiles</taxon>
        <taxon>Ochrophyta</taxon>
        <taxon>Pelagophyceae</taxon>
        <taxon>Pelagomonadales</taxon>
        <taxon>Pelagomonadaceae</taxon>
        <taxon>Aureococcus</taxon>
    </lineage>
</organism>
<evidence type="ECO:0000256" key="4">
    <source>
        <dbReference type="ARBA" id="ARBA00023008"/>
    </source>
</evidence>
<dbReference type="InterPro" id="IPR002355">
    <property type="entry name" value="Cu_oxidase_Cu_BS"/>
</dbReference>
<dbReference type="Gene3D" id="2.60.40.420">
    <property type="entry name" value="Cupredoxins - blue copper proteins"/>
    <property type="match status" value="3"/>
</dbReference>
<proteinExistence type="inferred from homology"/>
<feature type="region of interest" description="Disordered" evidence="5">
    <location>
        <begin position="366"/>
        <end position="391"/>
    </location>
</feature>
<comment type="similarity">
    <text evidence="1">Belongs to the multicopper oxidase family.</text>
</comment>
<feature type="domain" description="Plastocyanin-like" evidence="6">
    <location>
        <begin position="269"/>
        <end position="346"/>
    </location>
</feature>